<dbReference type="InterPro" id="IPR015915">
    <property type="entry name" value="Kelch-typ_b-propeller"/>
</dbReference>
<gene>
    <name evidence="2" type="ORF">M9Y10_006172</name>
</gene>
<accession>A0ABR2JDI8</accession>
<dbReference type="PANTHER" id="PTHR12673:SF159">
    <property type="entry name" value="LD03170P"/>
    <property type="match status" value="1"/>
</dbReference>
<evidence type="ECO:0000259" key="1">
    <source>
        <dbReference type="PROSITE" id="PS50010"/>
    </source>
</evidence>
<proteinExistence type="predicted"/>
<dbReference type="InterPro" id="IPR035899">
    <property type="entry name" value="DBL_dom_sf"/>
</dbReference>
<feature type="domain" description="DH" evidence="1">
    <location>
        <begin position="222"/>
        <end position="402"/>
    </location>
</feature>
<dbReference type="Pfam" id="PF00621">
    <property type="entry name" value="RhoGEF"/>
    <property type="match status" value="1"/>
</dbReference>
<dbReference type="SMART" id="SM00325">
    <property type="entry name" value="RhoGEF"/>
    <property type="match status" value="1"/>
</dbReference>
<dbReference type="SUPFAM" id="SSF48065">
    <property type="entry name" value="DBL homology domain (DH-domain)"/>
    <property type="match status" value="1"/>
</dbReference>
<dbReference type="InterPro" id="IPR051092">
    <property type="entry name" value="FYVE_RhoGEF_PH"/>
</dbReference>
<dbReference type="Proteomes" id="UP001470230">
    <property type="component" value="Unassembled WGS sequence"/>
</dbReference>
<dbReference type="PROSITE" id="PS50010">
    <property type="entry name" value="DH_2"/>
    <property type="match status" value="1"/>
</dbReference>
<organism evidence="2 3">
    <name type="scientific">Tritrichomonas musculus</name>
    <dbReference type="NCBI Taxonomy" id="1915356"/>
    <lineage>
        <taxon>Eukaryota</taxon>
        <taxon>Metamonada</taxon>
        <taxon>Parabasalia</taxon>
        <taxon>Tritrichomonadida</taxon>
        <taxon>Tritrichomonadidae</taxon>
        <taxon>Tritrichomonas</taxon>
    </lineage>
</organism>
<name>A0ABR2JDI8_9EUKA</name>
<dbReference type="Pfam" id="PF24681">
    <property type="entry name" value="Kelch_KLHDC2_KLHL20_DRC7"/>
    <property type="match status" value="1"/>
</dbReference>
<dbReference type="Gene3D" id="1.20.900.10">
    <property type="entry name" value="Dbl homology (DH) domain"/>
    <property type="match status" value="1"/>
</dbReference>
<reference evidence="2 3" key="1">
    <citation type="submission" date="2024-04" db="EMBL/GenBank/DDBJ databases">
        <title>Tritrichomonas musculus Genome.</title>
        <authorList>
            <person name="Alves-Ferreira E."/>
            <person name="Grigg M."/>
            <person name="Lorenzi H."/>
            <person name="Galac M."/>
        </authorList>
    </citation>
    <scope>NUCLEOTIDE SEQUENCE [LARGE SCALE GENOMIC DNA]</scope>
    <source>
        <strain evidence="2 3">EAF2021</strain>
    </source>
</reference>
<dbReference type="PANTHER" id="PTHR12673">
    <property type="entry name" value="FACIOGENITAL DYSPLASIA PROTEIN"/>
    <property type="match status" value="1"/>
</dbReference>
<evidence type="ECO:0000313" key="3">
    <source>
        <dbReference type="Proteomes" id="UP001470230"/>
    </source>
</evidence>
<evidence type="ECO:0000313" key="2">
    <source>
        <dbReference type="EMBL" id="KAK8875989.1"/>
    </source>
</evidence>
<protein>
    <recommendedName>
        <fullName evidence="1">DH domain-containing protein</fullName>
    </recommendedName>
</protein>
<comment type="caution">
    <text evidence="2">The sequence shown here is derived from an EMBL/GenBank/DDBJ whole genome shotgun (WGS) entry which is preliminary data.</text>
</comment>
<dbReference type="EMBL" id="JAPFFF010000012">
    <property type="protein sequence ID" value="KAK8875989.1"/>
    <property type="molecule type" value="Genomic_DNA"/>
</dbReference>
<dbReference type="InterPro" id="IPR000219">
    <property type="entry name" value="DH_dom"/>
</dbReference>
<sequence length="886" mass="102312">MKRITNSSQSISLMSISANLSGILPYSNDPKDFSICQILYSPTNRIMKFSASNVNNLNTKQLLELVSSNVGIETELNLFIKFPNNNFLLLEENESPFQITESLFYLPIDKEDKEKLHSYHLIATPKKKTNRSFLLIPVIDEESNFLYMMPFLQTSKSFHLDSILKSIQAIHQCPKSSISVYTKKGQKLNADMVKLVTIKHVLNQSIYISLTMTKHIHDQIQKRVNVLNELRSTEINFFKTINGFIENVTPVFKKTNILTANELNSFVNAVHYITGLQERIVSDLKDMRINYMTLIGTWFKEYVPFLKGYNQYLTLYKMCLPKITEAMKLKENKPIFEAFLNSEYSNNLRFDSVLIIPVQHSPRYMLLLREMIKATPEAHPDYEDLVNTFDLVDETIQKLNNEVTVFQKKQELMNFESLFSEKVDLFCPNRNYIGYYNAQYKSENYLLLLFSDEIWLSIVNKEGKLKRKKKLSLDDTNVFAYSNKSVVFRSLSQPLDFIYLFEDTEKRDKFVSDFRKTTVSYLKLLRDQIRLRYETVDVKNQYKLSDHSMTFLNGTFYVFGGRDEDGNATNGLYKFTAENPLFEELHVNKDYSKPPPRFMCAFCAIDTGLFVFGGTNDEKSGFSDLWFYSFKFERWQQLLNEGENDSCSPPGGYGLELKLAKLNGKSDSLILSGGNDQFGIYAYKLKTKVWEKIEPKNGLKIQSLYGHSMIPISQKNDNFLIIGGKNSEGEYNRFPLFVTNNCQTIYPVNLTRINPIERFQHRSVVIDKTVYIIGGDSTEKMPFALHLNLSLFTVPKVEGEKKHAVRGFAMATDGKDIYMHGGFDKKEKLMSCLMKISVFNPESENDKNLNFVDQLSEASFERDNLAYQVMNNPKSVSDGNWIVGQK</sequence>
<dbReference type="Gene3D" id="2.120.10.80">
    <property type="entry name" value="Kelch-type beta propeller"/>
    <property type="match status" value="2"/>
</dbReference>
<keyword evidence="3" id="KW-1185">Reference proteome</keyword>
<dbReference type="SUPFAM" id="SSF117281">
    <property type="entry name" value="Kelch motif"/>
    <property type="match status" value="2"/>
</dbReference>